<reference evidence="2" key="1">
    <citation type="submission" date="2023-08" db="EMBL/GenBank/DDBJ databases">
        <authorList>
            <person name="Chen Y."/>
            <person name="Shah S."/>
            <person name="Dougan E. K."/>
            <person name="Thang M."/>
            <person name="Chan C."/>
        </authorList>
    </citation>
    <scope>NUCLEOTIDE SEQUENCE</scope>
</reference>
<proteinExistence type="predicted"/>
<dbReference type="EMBL" id="CAUJNA010003649">
    <property type="protein sequence ID" value="CAJ1406893.1"/>
    <property type="molecule type" value="Genomic_DNA"/>
</dbReference>
<feature type="region of interest" description="Disordered" evidence="1">
    <location>
        <begin position="164"/>
        <end position="187"/>
    </location>
</feature>
<evidence type="ECO:0000256" key="1">
    <source>
        <dbReference type="SAM" id="MobiDB-lite"/>
    </source>
</evidence>
<gene>
    <name evidence="2" type="ORF">EVOR1521_LOCUS28727</name>
</gene>
<dbReference type="AlphaFoldDB" id="A0AA36JIJ9"/>
<accession>A0AA36JIJ9</accession>
<evidence type="ECO:0000313" key="3">
    <source>
        <dbReference type="Proteomes" id="UP001178507"/>
    </source>
</evidence>
<name>A0AA36JIJ9_9DINO</name>
<sequence>MLQEATRTCRRKRSGLRGLLVGIAALTTFLGMRTYVPTPSAQIAAAPALAPTPVRAPRPDVPLPIDETRYGEKVRWLADRQLSRPPEWRVLLLDKTFRNVSNTTAKVAACLVSVLGLAGYVAKIKAEHAKDHFFSVVAVEQDYRDAVRKAQALQGRGLAVRVVPGTSRSTLQPQPRKEAQPSMASQR</sequence>
<protein>
    <submittedName>
        <fullName evidence="2">Uncharacterized protein</fullName>
    </submittedName>
</protein>
<organism evidence="2 3">
    <name type="scientific">Effrenium voratum</name>
    <dbReference type="NCBI Taxonomy" id="2562239"/>
    <lineage>
        <taxon>Eukaryota</taxon>
        <taxon>Sar</taxon>
        <taxon>Alveolata</taxon>
        <taxon>Dinophyceae</taxon>
        <taxon>Suessiales</taxon>
        <taxon>Symbiodiniaceae</taxon>
        <taxon>Effrenium</taxon>
    </lineage>
</organism>
<evidence type="ECO:0000313" key="2">
    <source>
        <dbReference type="EMBL" id="CAJ1406893.1"/>
    </source>
</evidence>
<dbReference type="Proteomes" id="UP001178507">
    <property type="component" value="Unassembled WGS sequence"/>
</dbReference>
<comment type="caution">
    <text evidence="2">The sequence shown here is derived from an EMBL/GenBank/DDBJ whole genome shotgun (WGS) entry which is preliminary data.</text>
</comment>
<keyword evidence="3" id="KW-1185">Reference proteome</keyword>